<keyword evidence="2" id="KW-1185">Reference proteome</keyword>
<proteinExistence type="predicted"/>
<dbReference type="Gene3D" id="1.25.40.20">
    <property type="entry name" value="Ankyrin repeat-containing domain"/>
    <property type="match status" value="1"/>
</dbReference>
<evidence type="ECO:0000313" key="1">
    <source>
        <dbReference type="EMBL" id="CAG2249502.1"/>
    </source>
</evidence>
<evidence type="ECO:0000313" key="2">
    <source>
        <dbReference type="Proteomes" id="UP000683360"/>
    </source>
</evidence>
<organism evidence="1 2">
    <name type="scientific">Mytilus edulis</name>
    <name type="common">Blue mussel</name>
    <dbReference type="NCBI Taxonomy" id="6550"/>
    <lineage>
        <taxon>Eukaryota</taxon>
        <taxon>Metazoa</taxon>
        <taxon>Spiralia</taxon>
        <taxon>Lophotrochozoa</taxon>
        <taxon>Mollusca</taxon>
        <taxon>Bivalvia</taxon>
        <taxon>Autobranchia</taxon>
        <taxon>Pteriomorphia</taxon>
        <taxon>Mytilida</taxon>
        <taxon>Mytiloidea</taxon>
        <taxon>Mytilidae</taxon>
        <taxon>Mytilinae</taxon>
        <taxon>Mytilus</taxon>
    </lineage>
</organism>
<dbReference type="EMBL" id="CAJPWZ010002973">
    <property type="protein sequence ID" value="CAG2249502.1"/>
    <property type="molecule type" value="Genomic_DNA"/>
</dbReference>
<reference evidence="1" key="1">
    <citation type="submission" date="2021-03" db="EMBL/GenBank/DDBJ databases">
        <authorList>
            <person name="Bekaert M."/>
        </authorList>
    </citation>
    <scope>NUCLEOTIDE SEQUENCE</scope>
</reference>
<protein>
    <recommendedName>
        <fullName evidence="3">Ankyrin repeat protein</fullName>
    </recommendedName>
</protein>
<dbReference type="SUPFAM" id="SSF48403">
    <property type="entry name" value="Ankyrin repeat"/>
    <property type="match status" value="1"/>
</dbReference>
<gene>
    <name evidence="1" type="ORF">MEDL_61282</name>
</gene>
<accession>A0A8S3V3Q8</accession>
<dbReference type="AlphaFoldDB" id="A0A8S3V3Q8"/>
<dbReference type="OrthoDB" id="74529at2759"/>
<dbReference type="InterPro" id="IPR002110">
    <property type="entry name" value="Ankyrin_rpt"/>
</dbReference>
<comment type="caution">
    <text evidence="1">The sequence shown here is derived from an EMBL/GenBank/DDBJ whole genome shotgun (WGS) entry which is preliminary data.</text>
</comment>
<dbReference type="Pfam" id="PF12796">
    <property type="entry name" value="Ank_2"/>
    <property type="match status" value="1"/>
</dbReference>
<evidence type="ECO:0008006" key="3">
    <source>
        <dbReference type="Google" id="ProtNLM"/>
    </source>
</evidence>
<dbReference type="Proteomes" id="UP000683360">
    <property type="component" value="Unassembled WGS sequence"/>
</dbReference>
<name>A0A8S3V3Q8_MYTED</name>
<dbReference type="InterPro" id="IPR036770">
    <property type="entry name" value="Ankyrin_rpt-contain_sf"/>
</dbReference>
<sequence>MVDMECAMNNACRYDNIAVVEWFWTNLERQLFNVKNAWSNACYNCNKKLISYLLNNMSEHILDKSKALVHACRNDKEGYKVISLLLGQPSMNTPENCKLVLTEACVHCNKNVVKWLLTNTDIQPLEYKDTLIDTIKATKNKSNKKIKLITKTLFVLW</sequence>